<comment type="caution">
    <text evidence="1">The sequence shown here is derived from an EMBL/GenBank/DDBJ whole genome shotgun (WGS) entry which is preliminary data.</text>
</comment>
<keyword evidence="2" id="KW-1185">Reference proteome</keyword>
<dbReference type="AlphaFoldDB" id="A0A3D9AMN7"/>
<gene>
    <name evidence="1" type="ORF">DRF67_20655</name>
</gene>
<sequence length="123" mass="14319">METTVQHHKEQVQYAEVYITDMWALKNIFLNIQNASKVNQDFGLPFFLARKKNEIILFASLIISGTGRISFKIYEKRGLAETDKRAFALKVENYFKKSTAPNFRNPEQLKSSISRTISWLNLE</sequence>
<dbReference type="EMBL" id="QNVV01000029">
    <property type="protein sequence ID" value="REC42362.1"/>
    <property type="molecule type" value="Genomic_DNA"/>
</dbReference>
<accession>A0A3D9AMN7</accession>
<proteinExistence type="predicted"/>
<dbReference type="OrthoDB" id="1363959at2"/>
<protein>
    <submittedName>
        <fullName evidence="1">Uncharacterized protein</fullName>
    </submittedName>
</protein>
<reference evidence="1 2" key="1">
    <citation type="submission" date="2018-06" db="EMBL/GenBank/DDBJ databases">
        <title>Novel Chryseobacterium species.</title>
        <authorList>
            <person name="Newman J."/>
            <person name="Hugo C."/>
            <person name="Oosthuizen L."/>
            <person name="Charimba G."/>
        </authorList>
    </citation>
    <scope>NUCLEOTIDE SEQUENCE [LARGE SCALE GENOMIC DNA]</scope>
    <source>
        <strain evidence="1 2">7_F195</strain>
    </source>
</reference>
<evidence type="ECO:0000313" key="2">
    <source>
        <dbReference type="Proteomes" id="UP000256257"/>
    </source>
</evidence>
<dbReference type="RefSeq" id="WP_115930190.1">
    <property type="nucleotide sequence ID" value="NZ_QNVV01000029.1"/>
</dbReference>
<organism evidence="1 2">
    <name type="scientific">Chryseobacterium pennipullorum</name>
    <dbReference type="NCBI Taxonomy" id="2258963"/>
    <lineage>
        <taxon>Bacteria</taxon>
        <taxon>Pseudomonadati</taxon>
        <taxon>Bacteroidota</taxon>
        <taxon>Flavobacteriia</taxon>
        <taxon>Flavobacteriales</taxon>
        <taxon>Weeksellaceae</taxon>
        <taxon>Chryseobacterium group</taxon>
        <taxon>Chryseobacterium</taxon>
    </lineage>
</organism>
<name>A0A3D9AMN7_9FLAO</name>
<dbReference type="Proteomes" id="UP000256257">
    <property type="component" value="Unassembled WGS sequence"/>
</dbReference>
<evidence type="ECO:0000313" key="1">
    <source>
        <dbReference type="EMBL" id="REC42362.1"/>
    </source>
</evidence>